<protein>
    <submittedName>
        <fullName evidence="1">Uncharacterized protein</fullName>
    </submittedName>
</protein>
<dbReference type="AlphaFoldDB" id="B5XH97"/>
<organism evidence="1 2">
    <name type="scientific">Coxiella burnetii (strain Dugway 5J108-111)</name>
    <dbReference type="NCBI Taxonomy" id="434922"/>
    <lineage>
        <taxon>Bacteria</taxon>
        <taxon>Pseudomonadati</taxon>
        <taxon>Pseudomonadota</taxon>
        <taxon>Gammaproteobacteria</taxon>
        <taxon>Legionellales</taxon>
        <taxon>Coxiellaceae</taxon>
        <taxon>Coxiella</taxon>
    </lineage>
</organism>
<sequence length="54" mass="6093">MINYEHLLSTGSRRGPLATNCREPRQARKGATVAVDLGAEVRLLWLSFYFKEGL</sequence>
<proteinExistence type="predicted"/>
<reference evidence="1 2" key="1">
    <citation type="journal article" date="2009" name="Infect. Immun.">
        <title>Comparative genomics reveal extensive transposon-mediated genomic plasticity and diversity among potential effector proteins within the genus Coxiella.</title>
        <authorList>
            <person name="Beare P.A."/>
            <person name="Unsworth N."/>
            <person name="Andoh M."/>
            <person name="Voth D.E."/>
            <person name="Omsland A."/>
            <person name="Gilk S.D."/>
            <person name="Williams K.P."/>
            <person name="Sobral B.W."/>
            <person name="Kupko J.J.III."/>
            <person name="Porcella S.F."/>
            <person name="Samuel J.E."/>
            <person name="Heinzen R.A."/>
        </authorList>
    </citation>
    <scope>NUCLEOTIDE SEQUENCE [LARGE SCALE GENOMIC DNA]</scope>
    <source>
        <strain evidence="1 2">Dugway 5J108-111</strain>
    </source>
</reference>
<evidence type="ECO:0000313" key="2">
    <source>
        <dbReference type="Proteomes" id="UP000008555"/>
    </source>
</evidence>
<dbReference type="Proteomes" id="UP000008555">
    <property type="component" value="Chromosome"/>
</dbReference>
<evidence type="ECO:0000313" key="1">
    <source>
        <dbReference type="EMBL" id="ACI23117.1"/>
    </source>
</evidence>
<gene>
    <name evidence="1" type="ORF">CBUD_0669a</name>
</gene>
<name>B5XH97_COXBN</name>
<dbReference type="KEGG" id="cbd:CBUD_0669a"/>
<dbReference type="HOGENOM" id="CLU_3042502_0_0_6"/>
<dbReference type="EMBL" id="CP000733">
    <property type="protein sequence ID" value="ACI23117.1"/>
    <property type="molecule type" value="Genomic_DNA"/>
</dbReference>
<accession>B5XH97</accession>